<gene>
    <name evidence="1" type="ORF">IV203_021908</name>
</gene>
<dbReference type="Proteomes" id="UP000693970">
    <property type="component" value="Unassembled WGS sequence"/>
</dbReference>
<accession>A0A9K3PEA1</accession>
<reference evidence="1" key="1">
    <citation type="journal article" date="2021" name="Sci. Rep.">
        <title>Diploid genomic architecture of Nitzschia inconspicua, an elite biomass production diatom.</title>
        <authorList>
            <person name="Oliver A."/>
            <person name="Podell S."/>
            <person name="Pinowska A."/>
            <person name="Traller J.C."/>
            <person name="Smith S.R."/>
            <person name="McClure R."/>
            <person name="Beliaev A."/>
            <person name="Bohutskyi P."/>
            <person name="Hill E.A."/>
            <person name="Rabines A."/>
            <person name="Zheng H."/>
            <person name="Allen L.Z."/>
            <person name="Kuo A."/>
            <person name="Grigoriev I.V."/>
            <person name="Allen A.E."/>
            <person name="Hazlebeck D."/>
            <person name="Allen E.E."/>
        </authorList>
    </citation>
    <scope>NUCLEOTIDE SEQUENCE</scope>
    <source>
        <strain evidence="1">Hildebrandi</strain>
    </source>
</reference>
<dbReference type="AlphaFoldDB" id="A0A9K3PEA1"/>
<sequence>MTSWTASGGALEVRKYMCHLAHYQFTPRGAPILKSFAPDQLTVQVQESGPYSTTVPTKYLWPTTSRKTPGCYKGGHKQSLQAITENAILVAKSALDPKCTMRYYTSVFLPSVTYPLSPPK</sequence>
<evidence type="ECO:0000313" key="1">
    <source>
        <dbReference type="EMBL" id="KAG7343900.1"/>
    </source>
</evidence>
<evidence type="ECO:0000313" key="2">
    <source>
        <dbReference type="Proteomes" id="UP000693970"/>
    </source>
</evidence>
<name>A0A9K3PEA1_9STRA</name>
<comment type="caution">
    <text evidence="1">The sequence shown here is derived from an EMBL/GenBank/DDBJ whole genome shotgun (WGS) entry which is preliminary data.</text>
</comment>
<proteinExistence type="predicted"/>
<dbReference type="EMBL" id="JAGRRH010000023">
    <property type="protein sequence ID" value="KAG7343900.1"/>
    <property type="molecule type" value="Genomic_DNA"/>
</dbReference>
<protein>
    <submittedName>
        <fullName evidence="1">Uncharacterized protein</fullName>
    </submittedName>
</protein>
<keyword evidence="2" id="KW-1185">Reference proteome</keyword>
<organism evidence="1 2">
    <name type="scientific">Nitzschia inconspicua</name>
    <dbReference type="NCBI Taxonomy" id="303405"/>
    <lineage>
        <taxon>Eukaryota</taxon>
        <taxon>Sar</taxon>
        <taxon>Stramenopiles</taxon>
        <taxon>Ochrophyta</taxon>
        <taxon>Bacillariophyta</taxon>
        <taxon>Bacillariophyceae</taxon>
        <taxon>Bacillariophycidae</taxon>
        <taxon>Bacillariales</taxon>
        <taxon>Bacillariaceae</taxon>
        <taxon>Nitzschia</taxon>
    </lineage>
</organism>
<reference evidence="1" key="2">
    <citation type="submission" date="2021-04" db="EMBL/GenBank/DDBJ databases">
        <authorList>
            <person name="Podell S."/>
        </authorList>
    </citation>
    <scope>NUCLEOTIDE SEQUENCE</scope>
    <source>
        <strain evidence="1">Hildebrandi</strain>
    </source>
</reference>